<dbReference type="PRINTS" id="PR00344">
    <property type="entry name" value="BCTRLSENSOR"/>
</dbReference>
<keyword evidence="6" id="KW-0902">Two-component regulatory system</keyword>
<dbReference type="CDD" id="cd00082">
    <property type="entry name" value="HisKA"/>
    <property type="match status" value="1"/>
</dbReference>
<dbReference type="EC" id="2.7.13.3" evidence="2"/>
<reference evidence="8 9" key="1">
    <citation type="submission" date="2016-10" db="EMBL/GenBank/DDBJ databases">
        <authorList>
            <person name="de Groot N.N."/>
        </authorList>
    </citation>
    <scope>NUCLEOTIDE SEQUENCE [LARGE SCALE GENOMIC DNA]</scope>
    <source>
        <strain evidence="8 9">DSM 22187</strain>
    </source>
</reference>
<evidence type="ECO:0000259" key="7">
    <source>
        <dbReference type="PROSITE" id="PS50109"/>
    </source>
</evidence>
<gene>
    <name evidence="8" type="ORF">SAMN05444271_11619</name>
</gene>
<dbReference type="KEGG" id="hae:halTADL_2201"/>
<dbReference type="SMART" id="SM00387">
    <property type="entry name" value="HATPase_c"/>
    <property type="match status" value="1"/>
</dbReference>
<keyword evidence="3" id="KW-0597">Phosphoprotein</keyword>
<evidence type="ECO:0000256" key="5">
    <source>
        <dbReference type="ARBA" id="ARBA00022777"/>
    </source>
</evidence>
<dbReference type="Pfam" id="PF02518">
    <property type="entry name" value="HATPase_c"/>
    <property type="match status" value="1"/>
</dbReference>
<dbReference type="PANTHER" id="PTHR43711:SF1">
    <property type="entry name" value="HISTIDINE KINASE 1"/>
    <property type="match status" value="1"/>
</dbReference>
<keyword evidence="5 8" id="KW-0418">Kinase</keyword>
<dbReference type="Gene3D" id="1.10.287.130">
    <property type="match status" value="1"/>
</dbReference>
<dbReference type="InterPro" id="IPR011006">
    <property type="entry name" value="CheY-like_superfamily"/>
</dbReference>
<evidence type="ECO:0000256" key="2">
    <source>
        <dbReference type="ARBA" id="ARBA00012438"/>
    </source>
</evidence>
<organism evidence="8 9">
    <name type="scientific">Halohasta litchfieldiae</name>
    <dbReference type="NCBI Taxonomy" id="1073996"/>
    <lineage>
        <taxon>Archaea</taxon>
        <taxon>Methanobacteriati</taxon>
        <taxon>Methanobacteriota</taxon>
        <taxon>Stenosarchaea group</taxon>
        <taxon>Halobacteria</taxon>
        <taxon>Halobacteriales</taxon>
        <taxon>Haloferacaceae</taxon>
        <taxon>Halohasta</taxon>
    </lineage>
</organism>
<evidence type="ECO:0000313" key="9">
    <source>
        <dbReference type="Proteomes" id="UP000198888"/>
    </source>
</evidence>
<dbReference type="InterPro" id="IPR003594">
    <property type="entry name" value="HATPase_dom"/>
</dbReference>
<dbReference type="SMART" id="SM00388">
    <property type="entry name" value="HisKA"/>
    <property type="match status" value="1"/>
</dbReference>
<dbReference type="PROSITE" id="PS50109">
    <property type="entry name" value="HIS_KIN"/>
    <property type="match status" value="1"/>
</dbReference>
<feature type="domain" description="Histidine kinase" evidence="7">
    <location>
        <begin position="158"/>
        <end position="355"/>
    </location>
</feature>
<name>A0A1H6VBA0_9EURY</name>
<dbReference type="SUPFAM" id="SSF52172">
    <property type="entry name" value="CheY-like"/>
    <property type="match status" value="1"/>
</dbReference>
<evidence type="ECO:0000313" key="8">
    <source>
        <dbReference type="EMBL" id="SEJ01106.1"/>
    </source>
</evidence>
<dbReference type="PANTHER" id="PTHR43711">
    <property type="entry name" value="TWO-COMPONENT HISTIDINE KINASE"/>
    <property type="match status" value="1"/>
</dbReference>
<comment type="catalytic activity">
    <reaction evidence="1">
        <text>ATP + protein L-histidine = ADP + protein N-phospho-L-histidine.</text>
        <dbReference type="EC" id="2.7.13.3"/>
    </reaction>
</comment>
<dbReference type="InterPro" id="IPR036097">
    <property type="entry name" value="HisK_dim/P_sf"/>
</dbReference>
<evidence type="ECO:0000256" key="4">
    <source>
        <dbReference type="ARBA" id="ARBA00022679"/>
    </source>
</evidence>
<keyword evidence="4" id="KW-0808">Transferase</keyword>
<dbReference type="InterPro" id="IPR050736">
    <property type="entry name" value="Sensor_HK_Regulatory"/>
</dbReference>
<dbReference type="Gene3D" id="3.40.50.2300">
    <property type="match status" value="1"/>
</dbReference>
<proteinExistence type="predicted"/>
<dbReference type="STRING" id="1073996.SAMN05444271_11619"/>
<evidence type="ECO:0000256" key="6">
    <source>
        <dbReference type="ARBA" id="ARBA00023012"/>
    </source>
</evidence>
<dbReference type="Gene3D" id="3.30.565.10">
    <property type="entry name" value="Histidine kinase-like ATPase, C-terminal domain"/>
    <property type="match status" value="1"/>
</dbReference>
<accession>A0A1H6VBA0</accession>
<dbReference type="SUPFAM" id="SSF47384">
    <property type="entry name" value="Homodimeric domain of signal transducing histidine kinase"/>
    <property type="match status" value="1"/>
</dbReference>
<keyword evidence="9" id="KW-1185">Reference proteome</keyword>
<evidence type="ECO:0000256" key="3">
    <source>
        <dbReference type="ARBA" id="ARBA00022553"/>
    </source>
</evidence>
<dbReference type="InterPro" id="IPR005467">
    <property type="entry name" value="His_kinase_dom"/>
</dbReference>
<dbReference type="Proteomes" id="UP000198888">
    <property type="component" value="Unassembled WGS sequence"/>
</dbReference>
<dbReference type="AlphaFoldDB" id="A0A1H6VBA0"/>
<dbReference type="InterPro" id="IPR036890">
    <property type="entry name" value="HATPase_C_sf"/>
</dbReference>
<dbReference type="SUPFAM" id="SSF55874">
    <property type="entry name" value="ATPase domain of HSP90 chaperone/DNA topoisomerase II/histidine kinase"/>
    <property type="match status" value="1"/>
</dbReference>
<dbReference type="GO" id="GO:0000155">
    <property type="term" value="F:phosphorelay sensor kinase activity"/>
    <property type="evidence" value="ECO:0007669"/>
    <property type="project" value="InterPro"/>
</dbReference>
<protein>
    <recommendedName>
        <fullName evidence="2">histidine kinase</fullName>
        <ecNumber evidence="2">2.7.13.3</ecNumber>
    </recommendedName>
</protein>
<sequence>MSYILKLSEVLLFPVLSVLTMESRDLSLFIGQTEMGSQIESALGNHRLIIKETTTAGVEYLVDETEPNCVVTDHNPPAQDCFELLDTVAPEMPVIVAPTDGSSSLATRALRAGAKTYLDPTTLENGAAAIAAEIVGVEHPAETSHDEAKARIEEFSSLVSHELRSPIQKATSGIDLAKTQCESRYLDEVSETLDRMDELIDNLLGLMDTEGNTIDMEPVDLSAVIEAAWPDDTAATLDVDTELPSIEAERSRLQQLFENLFRNAVEHGGEAITVRVGVIEPADGSTSSTESIGLYIDDDGPGIEPDRRETVFEYGYTNSENGTGLGLAIVSEIVDTFGWEITVTESARGGARFEIYQLNMI</sequence>
<dbReference type="InterPro" id="IPR004358">
    <property type="entry name" value="Sig_transdc_His_kin-like_C"/>
</dbReference>
<evidence type="ECO:0000256" key="1">
    <source>
        <dbReference type="ARBA" id="ARBA00000085"/>
    </source>
</evidence>
<dbReference type="InterPro" id="IPR003661">
    <property type="entry name" value="HisK_dim/P_dom"/>
</dbReference>
<dbReference type="EMBL" id="FNYR01000016">
    <property type="protein sequence ID" value="SEJ01106.1"/>
    <property type="molecule type" value="Genomic_DNA"/>
</dbReference>
<accession>A0A2H4Q3L3</accession>